<organism evidence="2">
    <name type="scientific">Gymnodinialimonas phycosphaerae</name>
    <dbReference type="NCBI Taxonomy" id="2841589"/>
    <lineage>
        <taxon>Bacteria</taxon>
        <taxon>Pseudomonadati</taxon>
        <taxon>Pseudomonadota</taxon>
        <taxon>Alphaproteobacteria</taxon>
        <taxon>Rhodobacterales</taxon>
        <taxon>Paracoccaceae</taxon>
        <taxon>Gymnodinialimonas</taxon>
    </lineage>
</organism>
<reference evidence="2 3" key="1">
    <citation type="submission" date="2021-07" db="EMBL/GenBank/DDBJ databases">
        <title>Karlodiniumbacter phycospheric gen. nov., sp. nov., a phycosphere bacterium isolated from karlodinium veneficum.</title>
        <authorList>
            <person name="Peng Y."/>
            <person name="Jiang L."/>
            <person name="Lee J."/>
        </authorList>
    </citation>
    <scope>NUCLEOTIDE SEQUENCE</scope>
    <source>
        <strain evidence="2 3">N5</strain>
    </source>
</reference>
<sequence length="357" mass="38265">MRRAALGLAIGLIFLAGVLVLTGGPREGLRAVGDARALAALPRVPVAPMLALPEGAPDTIVFMDGDAGWFELDIDALPPDTEIGMHGPRFFDLFTGNTHLPLYCSGGTARPGKIIWMIRNAEIARNFAFCNRRRMDLGPLRPHTDPVTMVDATLTQAEVEALRARIASVQGLWAVTLPAAYRPFTHQRVIEAPFHWIIFGTGQSTLPLREDLSRAVTAHLGAMADQADITINERVVSFLTDTMGHGDRAATQAMGAGIAVDGGSVILPDMAISQFRVTLTCTPAACAALDGFDATPLLADFRDGAVLDLVLASALPIERNPDDLMPTPLVLRDPTTRLTATAPVTYAVRYIKRSPSD</sequence>
<name>A0A975YH52_9RHOB</name>
<dbReference type="EMBL" id="JAIMBW010000001">
    <property type="protein sequence ID" value="MBY4892295.1"/>
    <property type="molecule type" value="Genomic_DNA"/>
</dbReference>
<protein>
    <submittedName>
        <fullName evidence="2">Uncharacterized protein</fullName>
    </submittedName>
</protein>
<gene>
    <name evidence="1" type="ORF">KUL25_05900</name>
    <name evidence="2" type="ORF">KUL25_05905</name>
</gene>
<evidence type="ECO:0000313" key="3">
    <source>
        <dbReference type="Proteomes" id="UP000693972"/>
    </source>
</evidence>
<proteinExistence type="predicted"/>
<evidence type="ECO:0000313" key="1">
    <source>
        <dbReference type="EMBL" id="MBY4892295.1"/>
    </source>
</evidence>
<dbReference type="AlphaFoldDB" id="A0A975YH52"/>
<dbReference type="RefSeq" id="WP_257892098.1">
    <property type="nucleotide sequence ID" value="NZ_JAIMBW010000001.1"/>
</dbReference>
<evidence type="ECO:0000313" key="2">
    <source>
        <dbReference type="EMBL" id="QXL89046.1"/>
    </source>
</evidence>
<accession>A0A975YH52</accession>
<dbReference type="EMBL" id="CP078073">
    <property type="protein sequence ID" value="QXL89046.1"/>
    <property type="molecule type" value="Genomic_DNA"/>
</dbReference>
<dbReference type="Proteomes" id="UP000693972">
    <property type="component" value="Unassembled WGS sequence"/>
</dbReference>
<keyword evidence="3" id="KW-1185">Reference proteome</keyword>